<dbReference type="EMBL" id="JAJFAZ020000008">
    <property type="protein sequence ID" value="KAI5313159.1"/>
    <property type="molecule type" value="Genomic_DNA"/>
</dbReference>
<gene>
    <name evidence="1" type="ORF">L3X38_042333</name>
</gene>
<sequence length="137" mass="15965">MDKSWMHADRRSKAYELGVEAFLNFSVENLLTTIRLEKRGGGGENDGNRVCWKKQSKFFDLEYWKYLPVRHALDVMHIEKNVCNSIIGVLLEIPRKNKDGIAGRLDLLNMGVKTNLQPEYGERRTRLPPRPWNLPRV</sequence>
<name>A0AAD4UW36_PRUDU</name>
<keyword evidence="2" id="KW-1185">Reference proteome</keyword>
<evidence type="ECO:0000313" key="1">
    <source>
        <dbReference type="EMBL" id="KAI5313159.1"/>
    </source>
</evidence>
<protein>
    <recommendedName>
        <fullName evidence="3">Transposase</fullName>
    </recommendedName>
</protein>
<comment type="caution">
    <text evidence="1">The sequence shown here is derived from an EMBL/GenBank/DDBJ whole genome shotgun (WGS) entry which is preliminary data.</text>
</comment>
<dbReference type="AlphaFoldDB" id="A0AAD4UW36"/>
<proteinExistence type="predicted"/>
<reference evidence="1 2" key="1">
    <citation type="journal article" date="2022" name="G3 (Bethesda)">
        <title>Whole-genome sequence and methylome profiling of the almond [Prunus dulcis (Mill.) D.A. Webb] cultivar 'Nonpareil'.</title>
        <authorList>
            <person name="D'Amico-Willman K.M."/>
            <person name="Ouma W.Z."/>
            <person name="Meulia T."/>
            <person name="Sideli G.M."/>
            <person name="Gradziel T.M."/>
            <person name="Fresnedo-Ramirez J."/>
        </authorList>
    </citation>
    <scope>NUCLEOTIDE SEQUENCE [LARGE SCALE GENOMIC DNA]</scope>
    <source>
        <strain evidence="1">Clone GOH B32 T37-40</strain>
    </source>
</reference>
<organism evidence="1 2">
    <name type="scientific">Prunus dulcis</name>
    <name type="common">Almond</name>
    <name type="synonym">Amygdalus dulcis</name>
    <dbReference type="NCBI Taxonomy" id="3755"/>
    <lineage>
        <taxon>Eukaryota</taxon>
        <taxon>Viridiplantae</taxon>
        <taxon>Streptophyta</taxon>
        <taxon>Embryophyta</taxon>
        <taxon>Tracheophyta</taxon>
        <taxon>Spermatophyta</taxon>
        <taxon>Magnoliopsida</taxon>
        <taxon>eudicotyledons</taxon>
        <taxon>Gunneridae</taxon>
        <taxon>Pentapetalae</taxon>
        <taxon>rosids</taxon>
        <taxon>fabids</taxon>
        <taxon>Rosales</taxon>
        <taxon>Rosaceae</taxon>
        <taxon>Amygdaloideae</taxon>
        <taxon>Amygdaleae</taxon>
        <taxon>Prunus</taxon>
    </lineage>
</organism>
<accession>A0AAD4UW36</accession>
<dbReference type="PANTHER" id="PTHR10775">
    <property type="entry name" value="OS08G0208400 PROTEIN"/>
    <property type="match status" value="1"/>
</dbReference>
<dbReference type="PANTHER" id="PTHR10775:SF182">
    <property type="entry name" value="TRANSPOSON, EN_SPM-LIKE, TRANSPOSASE-ASSOCIATED DOMAIN PROTEIN-RELATED"/>
    <property type="match status" value="1"/>
</dbReference>
<dbReference type="Proteomes" id="UP001054821">
    <property type="component" value="Chromosome 8"/>
</dbReference>
<evidence type="ECO:0008006" key="3">
    <source>
        <dbReference type="Google" id="ProtNLM"/>
    </source>
</evidence>
<evidence type="ECO:0000313" key="2">
    <source>
        <dbReference type="Proteomes" id="UP001054821"/>
    </source>
</evidence>